<comment type="subcellular location">
    <subcellularLocation>
        <location evidence="1">Cell membrane</location>
        <topology evidence="1">Multi-pass membrane protein</topology>
    </subcellularLocation>
</comment>
<gene>
    <name evidence="7" type="ORF">CRU91_02955</name>
</gene>
<keyword evidence="4 6" id="KW-1133">Transmembrane helix</keyword>
<sequence length="204" mass="23273">MQYLSEFLLLATALQMALISPGPDFMITIKQTINQGKKYAYYSSLGIGFGIVIHLVYTFLGFGLIIKVFPDFLNFVRILGAIYLIYLGIGSFRSNSSKIKIKSEKDKQYSFKKSFILGFLCNLLNPKATLFFLSIFTTIVSINTPFYIQGLYGLYCVLANILWYILIANILSQKKNMELFNKYRNIIDKFIGTVLILLGLKIIF</sequence>
<dbReference type="Pfam" id="PF01810">
    <property type="entry name" value="LysE"/>
    <property type="match status" value="1"/>
</dbReference>
<dbReference type="AlphaFoldDB" id="A0A366MTI2"/>
<keyword evidence="5 6" id="KW-0472">Membrane</keyword>
<evidence type="ECO:0000256" key="5">
    <source>
        <dbReference type="ARBA" id="ARBA00023136"/>
    </source>
</evidence>
<dbReference type="EMBL" id="PDKB01000004">
    <property type="protein sequence ID" value="RBQ29578.1"/>
    <property type="molecule type" value="Genomic_DNA"/>
</dbReference>
<evidence type="ECO:0000256" key="6">
    <source>
        <dbReference type="SAM" id="Phobius"/>
    </source>
</evidence>
<evidence type="ECO:0000313" key="8">
    <source>
        <dbReference type="Proteomes" id="UP000252669"/>
    </source>
</evidence>
<dbReference type="Proteomes" id="UP000252669">
    <property type="component" value="Unassembled WGS sequence"/>
</dbReference>
<feature type="transmembrane region" description="Helical" evidence="6">
    <location>
        <begin position="115"/>
        <end position="140"/>
    </location>
</feature>
<dbReference type="RefSeq" id="WP_113893245.1">
    <property type="nucleotide sequence ID" value="NZ_JANJGA010000007.1"/>
</dbReference>
<comment type="caution">
    <text evidence="7">The sequence shown here is derived from an EMBL/GenBank/DDBJ whole genome shotgun (WGS) entry which is preliminary data.</text>
</comment>
<evidence type="ECO:0000256" key="2">
    <source>
        <dbReference type="ARBA" id="ARBA00022475"/>
    </source>
</evidence>
<name>A0A366MTI2_9BACT</name>
<proteinExistence type="predicted"/>
<reference evidence="7 8" key="1">
    <citation type="submission" date="2017-10" db="EMBL/GenBank/DDBJ databases">
        <title>Genomics of the genus Arcobacter.</title>
        <authorList>
            <person name="Perez-Cataluna A."/>
            <person name="Figueras M.J."/>
        </authorList>
    </citation>
    <scope>NUCLEOTIDE SEQUENCE [LARGE SCALE GENOMIC DNA]</scope>
    <source>
        <strain evidence="7 8">CECT 9230</strain>
    </source>
</reference>
<dbReference type="PIRSF" id="PIRSF006324">
    <property type="entry name" value="LeuE"/>
    <property type="match status" value="1"/>
</dbReference>
<evidence type="ECO:0000256" key="4">
    <source>
        <dbReference type="ARBA" id="ARBA00022989"/>
    </source>
</evidence>
<keyword evidence="8" id="KW-1185">Reference proteome</keyword>
<feature type="transmembrane region" description="Helical" evidence="6">
    <location>
        <begin position="6"/>
        <end position="27"/>
    </location>
</feature>
<protein>
    <submittedName>
        <fullName evidence="7">Lysine transporter LysE</fullName>
    </submittedName>
</protein>
<feature type="transmembrane region" description="Helical" evidence="6">
    <location>
        <begin position="72"/>
        <end position="94"/>
    </location>
</feature>
<evidence type="ECO:0000256" key="1">
    <source>
        <dbReference type="ARBA" id="ARBA00004651"/>
    </source>
</evidence>
<organism evidence="7 8">
    <name type="scientific">Aliarcobacter vitoriensis</name>
    <dbReference type="NCBI Taxonomy" id="2011099"/>
    <lineage>
        <taxon>Bacteria</taxon>
        <taxon>Pseudomonadati</taxon>
        <taxon>Campylobacterota</taxon>
        <taxon>Epsilonproteobacteria</taxon>
        <taxon>Campylobacterales</taxon>
        <taxon>Arcobacteraceae</taxon>
        <taxon>Aliarcobacter</taxon>
    </lineage>
</organism>
<dbReference type="GO" id="GO:0015171">
    <property type="term" value="F:amino acid transmembrane transporter activity"/>
    <property type="evidence" value="ECO:0007669"/>
    <property type="project" value="TreeGrafter"/>
</dbReference>
<dbReference type="PANTHER" id="PTHR30086">
    <property type="entry name" value="ARGININE EXPORTER PROTEIN ARGO"/>
    <property type="match status" value="1"/>
</dbReference>
<evidence type="ECO:0000313" key="7">
    <source>
        <dbReference type="EMBL" id="RBQ29578.1"/>
    </source>
</evidence>
<accession>A0A366MTI2</accession>
<dbReference type="OrthoDB" id="9807053at2"/>
<dbReference type="PANTHER" id="PTHR30086:SF20">
    <property type="entry name" value="ARGININE EXPORTER PROTEIN ARGO-RELATED"/>
    <property type="match status" value="1"/>
</dbReference>
<dbReference type="InterPro" id="IPR001123">
    <property type="entry name" value="LeuE-type"/>
</dbReference>
<feature type="transmembrane region" description="Helical" evidence="6">
    <location>
        <begin position="146"/>
        <end position="166"/>
    </location>
</feature>
<keyword evidence="3 6" id="KW-0812">Transmembrane</keyword>
<feature type="transmembrane region" description="Helical" evidence="6">
    <location>
        <begin position="39"/>
        <end position="66"/>
    </location>
</feature>
<evidence type="ECO:0000256" key="3">
    <source>
        <dbReference type="ARBA" id="ARBA00022692"/>
    </source>
</evidence>
<keyword evidence="2" id="KW-1003">Cell membrane</keyword>
<dbReference type="GO" id="GO:0005886">
    <property type="term" value="C:plasma membrane"/>
    <property type="evidence" value="ECO:0007669"/>
    <property type="project" value="UniProtKB-SubCell"/>
</dbReference>